<evidence type="ECO:0000313" key="6">
    <source>
        <dbReference type="Proteomes" id="UP000308196"/>
    </source>
</evidence>
<dbReference type="GeneID" id="78463945"/>
<dbReference type="PANTHER" id="PTHR10009:SF18">
    <property type="entry name" value="PROTEIN YELLOW-LIKE PROTEIN"/>
    <property type="match status" value="1"/>
</dbReference>
<name>A0A4U9VJN7_9SPHI</name>
<feature type="signal peptide" evidence="3">
    <location>
        <begin position="1"/>
        <end position="21"/>
    </location>
</feature>
<dbReference type="PANTHER" id="PTHR10009">
    <property type="entry name" value="PROTEIN YELLOW-RELATED"/>
    <property type="match status" value="1"/>
</dbReference>
<feature type="chain" id="PRO_5020327542" evidence="3">
    <location>
        <begin position="22"/>
        <end position="371"/>
    </location>
</feature>
<dbReference type="KEGG" id="stha:NCTC11429_03260"/>
<dbReference type="SUPFAM" id="SSF101898">
    <property type="entry name" value="NHL repeat"/>
    <property type="match status" value="1"/>
</dbReference>
<evidence type="ECO:0000256" key="1">
    <source>
        <dbReference type="ARBA" id="ARBA00004613"/>
    </source>
</evidence>
<comment type="subcellular location">
    <subcellularLocation>
        <location evidence="1">Secreted</location>
    </subcellularLocation>
</comment>
<reference evidence="5 6" key="1">
    <citation type="submission" date="2019-05" db="EMBL/GenBank/DDBJ databases">
        <authorList>
            <consortium name="Pathogen Informatics"/>
        </authorList>
    </citation>
    <scope>NUCLEOTIDE SEQUENCE [LARGE SCALE GENOMIC DNA]</scope>
    <source>
        <strain evidence="5 6">NCTC11429</strain>
    </source>
</reference>
<evidence type="ECO:0000313" key="4">
    <source>
        <dbReference type="EMBL" id="MEZ0453389.1"/>
    </source>
</evidence>
<dbReference type="STRING" id="1123265.GCA_000686625_01553"/>
<dbReference type="GO" id="GO:0005576">
    <property type="term" value="C:extracellular region"/>
    <property type="evidence" value="ECO:0007669"/>
    <property type="project" value="UniProtKB-SubCell"/>
</dbReference>
<proteinExistence type="predicted"/>
<dbReference type="Gene3D" id="2.120.10.30">
    <property type="entry name" value="TolB, C-terminal domain"/>
    <property type="match status" value="1"/>
</dbReference>
<evidence type="ECO:0000313" key="5">
    <source>
        <dbReference type="EMBL" id="VTR45722.1"/>
    </source>
</evidence>
<dbReference type="AlphaFoldDB" id="A0A4U9VJN7"/>
<protein>
    <submittedName>
        <fullName evidence="5">Gluconolactonase</fullName>
    </submittedName>
    <submittedName>
        <fullName evidence="4">L-dopachrome tautomerase-related protein</fullName>
    </submittedName>
</protein>
<dbReference type="EMBL" id="LR590484">
    <property type="protein sequence ID" value="VTR45722.1"/>
    <property type="molecule type" value="Genomic_DNA"/>
</dbReference>
<dbReference type="InterPro" id="IPR017996">
    <property type="entry name" value="MRJP/yellow-related"/>
</dbReference>
<evidence type="ECO:0000256" key="3">
    <source>
        <dbReference type="SAM" id="SignalP"/>
    </source>
</evidence>
<reference evidence="4 7" key="2">
    <citation type="submission" date="2024-06" db="EMBL/GenBank/DDBJ databases">
        <title>Soil Sphingobacterium thalpophilum.</title>
        <authorList>
            <person name="Yang J."/>
            <person name="Li J."/>
        </authorList>
    </citation>
    <scope>NUCLEOTIDE SEQUENCE [LARGE SCALE GENOMIC DNA]</scope>
    <source>
        <strain evidence="4 7">22g91tb</strain>
    </source>
</reference>
<dbReference type="Pfam" id="PF03022">
    <property type="entry name" value="MRJP"/>
    <property type="match status" value="1"/>
</dbReference>
<dbReference type="Proteomes" id="UP000308196">
    <property type="component" value="Chromosome"/>
</dbReference>
<dbReference type="EMBL" id="JBEOQB010000005">
    <property type="protein sequence ID" value="MEZ0453389.1"/>
    <property type="molecule type" value="Genomic_DNA"/>
</dbReference>
<keyword evidence="2" id="KW-0964">Secreted</keyword>
<accession>A0A4U9VJN7</accession>
<keyword evidence="7" id="KW-1185">Reference proteome</keyword>
<dbReference type="RefSeq" id="WP_028069080.1">
    <property type="nucleotide sequence ID" value="NZ_CP158797.1"/>
</dbReference>
<dbReference type="InterPro" id="IPR011042">
    <property type="entry name" value="6-blade_b-propeller_TolB-like"/>
</dbReference>
<organism evidence="5 6">
    <name type="scientific">Sphingobacterium thalpophilum</name>
    <dbReference type="NCBI Taxonomy" id="259"/>
    <lineage>
        <taxon>Bacteria</taxon>
        <taxon>Pseudomonadati</taxon>
        <taxon>Bacteroidota</taxon>
        <taxon>Sphingobacteriia</taxon>
        <taxon>Sphingobacteriales</taxon>
        <taxon>Sphingobacteriaceae</taxon>
        <taxon>Sphingobacterium</taxon>
    </lineage>
</organism>
<dbReference type="Proteomes" id="UP001566204">
    <property type="component" value="Unassembled WGS sequence"/>
</dbReference>
<sequence>MIRKTLFLLPLIHAFCINIWAQEKLPLDPNLEIAASFGPYRPIGVSVSSNNRLFVSFPKQKEDHQYGLTEIINGRRVPYPNEDWNKQGDEKSHFVNVQDIFVDAQDYLWVLDSKPSSSGSIFGGPGKIDEGQFKLLKINTRTDQVERIYTFNDIDKEKSGLNDVRIDVPKNLAYLSDPGQAAIIILDLRTGKTRKALENTSFTLADPGLVLSYSGTAMRNTAGKPFLSNVNGIALTHDFNYLYFKPINKEYLYRIATRHLADSSLSSTVLQKKVENMGKVGVTHGLLADSQGNIYLTTSMDYSIKYLSSDGEIHTLTQDPRLLWPDSLGIGGDGYLYFSCAQLSRDPQWNNGISKVELPYRVFKVKLPQRK</sequence>
<evidence type="ECO:0000313" key="7">
    <source>
        <dbReference type="Proteomes" id="UP001566204"/>
    </source>
</evidence>
<evidence type="ECO:0000256" key="2">
    <source>
        <dbReference type="ARBA" id="ARBA00022525"/>
    </source>
</evidence>
<keyword evidence="3" id="KW-0732">Signal</keyword>
<gene>
    <name evidence="4" type="ORF">ABTW24_17490</name>
    <name evidence="5" type="ORF">NCTC11429_03260</name>
</gene>